<gene>
    <name evidence="9" type="primary">rex_1</name>
    <name evidence="7" type="synonym">rex</name>
    <name evidence="9" type="ORF">OXPF_04860</name>
</gene>
<dbReference type="GO" id="GO:0045892">
    <property type="term" value="P:negative regulation of DNA-templated transcription"/>
    <property type="evidence" value="ECO:0007669"/>
    <property type="project" value="InterPro"/>
</dbReference>
<proteinExistence type="inferred from homology"/>
<evidence type="ECO:0000256" key="4">
    <source>
        <dbReference type="ARBA" id="ARBA00023027"/>
    </source>
</evidence>
<comment type="similarity">
    <text evidence="7">Belongs to the transcriptional regulatory Rex family.</text>
</comment>
<dbReference type="InterPro" id="IPR036388">
    <property type="entry name" value="WH-like_DNA-bd_sf"/>
</dbReference>
<dbReference type="InterPro" id="IPR036390">
    <property type="entry name" value="WH_DNA-bd_sf"/>
</dbReference>
<dbReference type="InterPro" id="IPR022876">
    <property type="entry name" value="Tscrpt_rep_Rex"/>
</dbReference>
<evidence type="ECO:0000256" key="7">
    <source>
        <dbReference type="HAMAP-Rule" id="MF_01131"/>
    </source>
</evidence>
<keyword evidence="5 7" id="KW-0238">DNA-binding</keyword>
<evidence type="ECO:0000256" key="6">
    <source>
        <dbReference type="ARBA" id="ARBA00023163"/>
    </source>
</evidence>
<feature type="domain" description="CoA-binding" evidence="8">
    <location>
        <begin position="85"/>
        <end position="185"/>
    </location>
</feature>
<dbReference type="GO" id="GO:0051775">
    <property type="term" value="P:response to redox state"/>
    <property type="evidence" value="ECO:0007669"/>
    <property type="project" value="InterPro"/>
</dbReference>
<dbReference type="GO" id="GO:0005737">
    <property type="term" value="C:cytoplasm"/>
    <property type="evidence" value="ECO:0007669"/>
    <property type="project" value="UniProtKB-SubCell"/>
</dbReference>
<dbReference type="Pfam" id="PF06971">
    <property type="entry name" value="Put_DNA-bind_N"/>
    <property type="match status" value="1"/>
</dbReference>
<comment type="function">
    <text evidence="7">Modulates transcription in response to changes in cellular NADH/NAD(+) redox state.</text>
</comment>
<dbReference type="NCBIfam" id="NF003996">
    <property type="entry name" value="PRK05472.2-5"/>
    <property type="match status" value="1"/>
</dbReference>
<protein>
    <recommendedName>
        <fullName evidence="7">Redox-sensing transcriptional repressor Rex</fullName>
    </recommendedName>
</protein>
<dbReference type="NCBIfam" id="NF003995">
    <property type="entry name" value="PRK05472.2-4"/>
    <property type="match status" value="1"/>
</dbReference>
<dbReference type="OrthoDB" id="9784760at2"/>
<dbReference type="RefSeq" id="WP_054873617.1">
    <property type="nucleotide sequence ID" value="NZ_LKET01000016.1"/>
</dbReference>
<dbReference type="SMART" id="SM00881">
    <property type="entry name" value="CoA_binding"/>
    <property type="match status" value="1"/>
</dbReference>
<dbReference type="Gene3D" id="3.40.50.720">
    <property type="entry name" value="NAD(P)-binding Rossmann-like Domain"/>
    <property type="match status" value="1"/>
</dbReference>
<comment type="caution">
    <text evidence="9">The sequence shown here is derived from an EMBL/GenBank/DDBJ whole genome shotgun (WGS) entry which is preliminary data.</text>
</comment>
<dbReference type="SUPFAM" id="SSF51735">
    <property type="entry name" value="NAD(P)-binding Rossmann-fold domains"/>
    <property type="match status" value="1"/>
</dbReference>
<dbReference type="Proteomes" id="UP000050326">
    <property type="component" value="Unassembled WGS sequence"/>
</dbReference>
<evidence type="ECO:0000256" key="2">
    <source>
        <dbReference type="ARBA" id="ARBA00022491"/>
    </source>
</evidence>
<dbReference type="Gene3D" id="1.10.10.10">
    <property type="entry name" value="Winged helix-like DNA-binding domain superfamily/Winged helix DNA-binding domain"/>
    <property type="match status" value="1"/>
</dbReference>
<reference evidence="9 10" key="1">
    <citation type="submission" date="2015-09" db="EMBL/GenBank/DDBJ databases">
        <title>Genome sequence of Oxobacter pfennigii DSM 3222.</title>
        <authorList>
            <person name="Poehlein A."/>
            <person name="Bengelsdorf F.R."/>
            <person name="Schiel-Bengelsdorf B."/>
            <person name="Duerre P."/>
            <person name="Daniel R."/>
        </authorList>
    </citation>
    <scope>NUCLEOTIDE SEQUENCE [LARGE SCALE GENOMIC DNA]</scope>
    <source>
        <strain evidence="9 10">DSM 3222</strain>
    </source>
</reference>
<dbReference type="AlphaFoldDB" id="A0A0P8WE66"/>
<keyword evidence="1 7" id="KW-0963">Cytoplasm</keyword>
<evidence type="ECO:0000313" key="10">
    <source>
        <dbReference type="Proteomes" id="UP000050326"/>
    </source>
</evidence>
<keyword evidence="4 7" id="KW-0520">NAD</keyword>
<keyword evidence="10" id="KW-1185">Reference proteome</keyword>
<dbReference type="SUPFAM" id="SSF46785">
    <property type="entry name" value="Winged helix' DNA-binding domain"/>
    <property type="match status" value="1"/>
</dbReference>
<name>A0A0P8WE66_9CLOT</name>
<keyword evidence="3 7" id="KW-0805">Transcription regulation</keyword>
<dbReference type="InterPro" id="IPR003781">
    <property type="entry name" value="CoA-bd"/>
</dbReference>
<dbReference type="HAMAP" id="MF_01131">
    <property type="entry name" value="Rex"/>
    <property type="match status" value="1"/>
</dbReference>
<comment type="subcellular location">
    <subcellularLocation>
        <location evidence="7">Cytoplasm</location>
    </subcellularLocation>
</comment>
<dbReference type="GO" id="GO:0003700">
    <property type="term" value="F:DNA-binding transcription factor activity"/>
    <property type="evidence" value="ECO:0007669"/>
    <property type="project" value="UniProtKB-UniRule"/>
</dbReference>
<evidence type="ECO:0000256" key="3">
    <source>
        <dbReference type="ARBA" id="ARBA00023015"/>
    </source>
</evidence>
<evidence type="ECO:0000259" key="8">
    <source>
        <dbReference type="SMART" id="SM00881"/>
    </source>
</evidence>
<dbReference type="PATRIC" id="fig|36849.3.peg.517"/>
<dbReference type="EMBL" id="LKET01000016">
    <property type="protein sequence ID" value="KPU46006.1"/>
    <property type="molecule type" value="Genomic_DNA"/>
</dbReference>
<dbReference type="NCBIfam" id="NF003994">
    <property type="entry name" value="PRK05472.2-3"/>
    <property type="match status" value="1"/>
</dbReference>
<keyword evidence="6 7" id="KW-0804">Transcription</keyword>
<dbReference type="InterPro" id="IPR009718">
    <property type="entry name" value="Rex_DNA-bd_C_dom"/>
</dbReference>
<feature type="DNA-binding region" description="H-T-H motif" evidence="7">
    <location>
        <begin position="21"/>
        <end position="60"/>
    </location>
</feature>
<dbReference type="GO" id="GO:0003677">
    <property type="term" value="F:DNA binding"/>
    <property type="evidence" value="ECO:0007669"/>
    <property type="project" value="UniProtKB-UniRule"/>
</dbReference>
<dbReference type="InterPro" id="IPR036291">
    <property type="entry name" value="NAD(P)-bd_dom_sf"/>
</dbReference>
<dbReference type="STRING" id="36849.OXPF_04860"/>
<keyword evidence="2 7" id="KW-0678">Repressor</keyword>
<comment type="subunit">
    <text evidence="7">Homodimer.</text>
</comment>
<evidence type="ECO:0000256" key="1">
    <source>
        <dbReference type="ARBA" id="ARBA00022490"/>
    </source>
</evidence>
<organism evidence="9 10">
    <name type="scientific">Oxobacter pfennigii</name>
    <dbReference type="NCBI Taxonomy" id="36849"/>
    <lineage>
        <taxon>Bacteria</taxon>
        <taxon>Bacillati</taxon>
        <taxon>Bacillota</taxon>
        <taxon>Clostridia</taxon>
        <taxon>Eubacteriales</taxon>
        <taxon>Clostridiaceae</taxon>
        <taxon>Oxobacter</taxon>
    </lineage>
</organism>
<dbReference type="PANTHER" id="PTHR35786:SF1">
    <property type="entry name" value="REDOX-SENSING TRANSCRIPTIONAL REPRESSOR REX 1"/>
    <property type="match status" value="1"/>
</dbReference>
<dbReference type="Pfam" id="PF02629">
    <property type="entry name" value="CoA_binding"/>
    <property type="match status" value="1"/>
</dbReference>
<evidence type="ECO:0000313" key="9">
    <source>
        <dbReference type="EMBL" id="KPU46006.1"/>
    </source>
</evidence>
<dbReference type="PANTHER" id="PTHR35786">
    <property type="entry name" value="REDOX-SENSING TRANSCRIPTIONAL REPRESSOR REX"/>
    <property type="match status" value="1"/>
</dbReference>
<evidence type="ECO:0000256" key="5">
    <source>
        <dbReference type="ARBA" id="ARBA00023125"/>
    </source>
</evidence>
<feature type="binding site" evidence="7">
    <location>
        <begin position="95"/>
        <end position="100"/>
    </location>
    <ligand>
        <name>NAD(+)</name>
        <dbReference type="ChEBI" id="CHEBI:57540"/>
    </ligand>
</feature>
<accession>A0A0P8WE66</accession>
<sequence length="218" mass="24041">MTDNEKINPPISIQTLKRLPLYLGYLKSLDKDEIKIISSPIIAKALNLNEVQVRKDLASIKSGGRPKTGYLLEKLIISLEEYLGYGNMNEAVLVGVGCLGCSLLKYNGFENYGMKILVGFDVDESVIGTEINGKRIFPISKLKDLCQRLHINIGIITVTGESAQEVCDLLLEAGIQAIWNFTSIQLNVPDGIIVQNENIASSLAVLSKHLKKKSKVRK</sequence>